<keyword evidence="1" id="KW-0418">Kinase</keyword>
<proteinExistence type="predicted"/>
<keyword evidence="1" id="KW-0808">Transferase</keyword>
<accession>A0A481W6E6</accession>
<sequence length="287" mass="34154">MKEKDKIKVICFCSKSGVGKSTIIESFRGNNKFHEVVSNTTRLPRNEFDKTTHIFKAMKDYREDLDSDNVIASYKAPQGYYNWVDYTCFDENKINLFAIDIYACLRLLNNPKFDIRVVYLTCNEVDRLIRLSNRGSNVDDYRDESHLVLDMYAYSQYQDKISIIDTTKREIKDIKEEIVTKTLLDFENFEVIQVNNNILIQRIDSQDLILENDVYEVNFEKILDYILKDYNYLGFIKLATHTENYIEYKEKNYTYYDFALDKPTFLDYTRLVETLLKWKCGVAYDRD</sequence>
<dbReference type="KEGG" id="vg:65071908"/>
<organism evidence="1 2">
    <name type="scientific">Fusobacterium phage Fnu1</name>
    <dbReference type="NCBI Taxonomy" id="2530024"/>
    <lineage>
        <taxon>Viruses</taxon>
        <taxon>Duplodnaviria</taxon>
        <taxon>Heunggongvirae</taxon>
        <taxon>Uroviricota</taxon>
        <taxon>Caudoviricetes</taxon>
        <taxon>Latrobevirus</taxon>
        <taxon>Latrobevirus FNU1</taxon>
    </lineage>
</organism>
<keyword evidence="2" id="KW-1185">Reference proteome</keyword>
<evidence type="ECO:0000313" key="1">
    <source>
        <dbReference type="EMBL" id="QBJ04083.1"/>
    </source>
</evidence>
<reference evidence="1 2" key="1">
    <citation type="submission" date="2019-02" db="EMBL/GenBank/DDBJ databases">
        <title>Genomic, morphological and functional characterisation of novel bacteriophage Fnu1 capable of disrupt Fusobacterium nucleatum biofilm.</title>
        <authorList>
            <person name="Kabwe M."/>
            <person name="Brown T.L."/>
            <person name="Dashper S."/>
            <person name="Speirs L."/>
            <person name="Ku H."/>
            <person name="Petrovski S."/>
            <person name="Chan H.T."/>
            <person name="Lock P."/>
            <person name="Tucci J."/>
        </authorList>
    </citation>
    <scope>NUCLEOTIDE SEQUENCE [LARGE SCALE GENOMIC DNA]</scope>
</reference>
<evidence type="ECO:0000313" key="2">
    <source>
        <dbReference type="Proteomes" id="UP000292160"/>
    </source>
</evidence>
<name>A0A481W6E6_9CAUD</name>
<dbReference type="Proteomes" id="UP000292160">
    <property type="component" value="Segment"/>
</dbReference>
<dbReference type="EMBL" id="MK554696">
    <property type="protein sequence ID" value="QBJ04083.1"/>
    <property type="molecule type" value="Genomic_DNA"/>
</dbReference>
<protein>
    <submittedName>
        <fullName evidence="1">Guanylate kinase</fullName>
    </submittedName>
</protein>
<dbReference type="Gene3D" id="3.40.50.300">
    <property type="entry name" value="P-loop containing nucleotide triphosphate hydrolases"/>
    <property type="match status" value="1"/>
</dbReference>
<dbReference type="GeneID" id="65071908"/>
<dbReference type="SUPFAM" id="SSF52540">
    <property type="entry name" value="P-loop containing nucleoside triphosphate hydrolases"/>
    <property type="match status" value="1"/>
</dbReference>
<dbReference type="InterPro" id="IPR027417">
    <property type="entry name" value="P-loop_NTPase"/>
</dbReference>
<dbReference type="RefSeq" id="YP_010082900.1">
    <property type="nucleotide sequence ID" value="NC_055035.1"/>
</dbReference>
<dbReference type="GO" id="GO:0016301">
    <property type="term" value="F:kinase activity"/>
    <property type="evidence" value="ECO:0007669"/>
    <property type="project" value="UniProtKB-KW"/>
</dbReference>